<keyword evidence="2" id="KW-0547">Nucleotide-binding</keyword>
<keyword evidence="2" id="KW-0067">ATP-binding</keyword>
<dbReference type="GO" id="GO:0005524">
    <property type="term" value="F:ATP binding"/>
    <property type="evidence" value="ECO:0007669"/>
    <property type="project" value="UniProtKB-KW"/>
</dbReference>
<dbReference type="Gene3D" id="3.40.50.300">
    <property type="entry name" value="P-loop containing nucleotide triphosphate hydrolases"/>
    <property type="match status" value="1"/>
</dbReference>
<dbReference type="InterPro" id="IPR031852">
    <property type="entry name" value="Vik1/Cik1_MT-bd"/>
</dbReference>
<dbReference type="AlphaFoldDB" id="A0A6H1ZJ91"/>
<evidence type="ECO:0000259" key="1">
    <source>
        <dbReference type="Pfam" id="PF16796"/>
    </source>
</evidence>
<sequence>MTTSNDTTKSVEDMTEEERRELHYNFRVNRNIPPRYKECSKETIPKEIKEKINQAMKEKKGIFLYGEAGTGKTYIMYSILKEFYKEGHESTMFTDMPWLSMRIKNYIRDNEDPQENVKIYTTPEYLFLDDFGVEKMTDFLFETLYLIIDTRYNYLKPTFISSNYSLKEIAENINDRIASRISEMCVVIKVEGKDKRVK</sequence>
<evidence type="ECO:0000313" key="2">
    <source>
        <dbReference type="EMBL" id="QJA47993.1"/>
    </source>
</evidence>
<dbReference type="EMBL" id="MT144067">
    <property type="protein sequence ID" value="QJA47993.1"/>
    <property type="molecule type" value="Genomic_DNA"/>
</dbReference>
<feature type="domain" description="Spindle pole body-associated protein Vik1/Cik1 microtubule binding" evidence="1">
    <location>
        <begin position="11"/>
        <end position="84"/>
    </location>
</feature>
<dbReference type="CDD" id="cd00009">
    <property type="entry name" value="AAA"/>
    <property type="match status" value="1"/>
</dbReference>
<dbReference type="GO" id="GO:0006260">
    <property type="term" value="P:DNA replication"/>
    <property type="evidence" value="ECO:0007669"/>
    <property type="project" value="TreeGrafter"/>
</dbReference>
<protein>
    <submittedName>
        <fullName evidence="2">Putative IstB domain protein ATP-binding protein</fullName>
    </submittedName>
</protein>
<organism evidence="2">
    <name type="scientific">viral metagenome</name>
    <dbReference type="NCBI Taxonomy" id="1070528"/>
    <lineage>
        <taxon>unclassified sequences</taxon>
        <taxon>metagenomes</taxon>
        <taxon>organismal metagenomes</taxon>
    </lineage>
</organism>
<proteinExistence type="predicted"/>
<dbReference type="PANTHER" id="PTHR30050">
    <property type="entry name" value="CHROMOSOMAL REPLICATION INITIATOR PROTEIN DNAA"/>
    <property type="match status" value="1"/>
</dbReference>
<dbReference type="EMBL" id="MT144919">
    <property type="protein sequence ID" value="QJI01370.1"/>
    <property type="molecule type" value="Genomic_DNA"/>
</dbReference>
<dbReference type="SUPFAM" id="SSF52540">
    <property type="entry name" value="P-loop containing nucleoside triphosphate hydrolases"/>
    <property type="match status" value="1"/>
</dbReference>
<reference evidence="2" key="1">
    <citation type="submission" date="2020-03" db="EMBL/GenBank/DDBJ databases">
        <title>The deep terrestrial virosphere.</title>
        <authorList>
            <person name="Holmfeldt K."/>
            <person name="Nilsson E."/>
            <person name="Simone D."/>
            <person name="Lopez-Fernandez M."/>
            <person name="Wu X."/>
            <person name="de Brujin I."/>
            <person name="Lundin D."/>
            <person name="Andersson A."/>
            <person name="Bertilsson S."/>
            <person name="Dopson M."/>
        </authorList>
    </citation>
    <scope>NUCLEOTIDE SEQUENCE</scope>
    <source>
        <strain evidence="2">TM448A00804</strain>
        <strain evidence="3">TM448B02499</strain>
    </source>
</reference>
<name>A0A6H1ZJ91_9ZZZZ</name>
<dbReference type="Pfam" id="PF16796">
    <property type="entry name" value="Microtub_bd"/>
    <property type="match status" value="1"/>
</dbReference>
<accession>A0A6H1ZJ91</accession>
<dbReference type="PANTHER" id="PTHR30050:SF4">
    <property type="entry name" value="ATP-BINDING PROTEIN RV3427C IN INSERTION SEQUENCE-RELATED"/>
    <property type="match status" value="1"/>
</dbReference>
<dbReference type="InterPro" id="IPR027417">
    <property type="entry name" value="P-loop_NTPase"/>
</dbReference>
<evidence type="ECO:0000313" key="3">
    <source>
        <dbReference type="EMBL" id="QJI01370.1"/>
    </source>
</evidence>
<gene>
    <name evidence="2" type="ORF">TM448A00804_0011</name>
    <name evidence="3" type="ORF">TM448B02499_0002</name>
</gene>